<evidence type="ECO:0000313" key="2">
    <source>
        <dbReference type="EMBL" id="NMP22852.1"/>
    </source>
</evidence>
<dbReference type="Proteomes" id="UP000533476">
    <property type="component" value="Unassembled WGS sequence"/>
</dbReference>
<dbReference type="PANTHER" id="PTHR38659:SF1">
    <property type="entry name" value="METAL DEPENDENT PHOSPHOHYDROLASE"/>
    <property type="match status" value="1"/>
</dbReference>
<protein>
    <submittedName>
        <fullName evidence="2">HAD family hydrolase</fullName>
    </submittedName>
</protein>
<gene>
    <name evidence="2" type="ORF">HIJ39_10880</name>
</gene>
<accession>A0A7Y0L4K8</accession>
<proteinExistence type="predicted"/>
<reference evidence="2 3" key="1">
    <citation type="submission" date="2020-04" db="EMBL/GenBank/DDBJ databases">
        <authorList>
            <person name="Zhang R."/>
            <person name="Schippers A."/>
        </authorList>
    </citation>
    <scope>NUCLEOTIDE SEQUENCE [LARGE SCALE GENOMIC DNA]</scope>
    <source>
        <strain evidence="2 3">DSM 109850</strain>
    </source>
</reference>
<sequence>MRAIAVQHGEDPDLFGLVGLLHDFDYEAYPEIGEHTIEGGRILAAEGFPDRIITAIRSHVTENGLPRDTLLEKAIFASDELTGFVVAVTLVRPEKSLSEVTPRSVIKKLKDKGFARGVNRADVYAGVEGLGVPLEDFITFIVDALKPHAAALGLNP</sequence>
<evidence type="ECO:0000313" key="3">
    <source>
        <dbReference type="Proteomes" id="UP000533476"/>
    </source>
</evidence>
<organism evidence="2 3">
    <name type="scientific">Sulfobacillus harzensis</name>
    <dbReference type="NCBI Taxonomy" id="2729629"/>
    <lineage>
        <taxon>Bacteria</taxon>
        <taxon>Bacillati</taxon>
        <taxon>Bacillota</taxon>
        <taxon>Clostridia</taxon>
        <taxon>Eubacteriales</taxon>
        <taxon>Clostridiales Family XVII. Incertae Sedis</taxon>
        <taxon>Sulfobacillus</taxon>
    </lineage>
</organism>
<name>A0A7Y0L4K8_9FIRM</name>
<dbReference type="InterPro" id="IPR006674">
    <property type="entry name" value="HD_domain"/>
</dbReference>
<evidence type="ECO:0000259" key="1">
    <source>
        <dbReference type="Pfam" id="PF01966"/>
    </source>
</evidence>
<feature type="domain" description="HD" evidence="1">
    <location>
        <begin position="2"/>
        <end position="81"/>
    </location>
</feature>
<keyword evidence="2" id="KW-0378">Hydrolase</keyword>
<dbReference type="Gene3D" id="1.10.3210.10">
    <property type="entry name" value="Hypothetical protein af1432"/>
    <property type="match status" value="1"/>
</dbReference>
<dbReference type="PANTHER" id="PTHR38659">
    <property type="entry name" value="METAL-DEPENDENT PHOSPHOHYDROLASE"/>
    <property type="match status" value="1"/>
</dbReference>
<keyword evidence="3" id="KW-1185">Reference proteome</keyword>
<dbReference type="EMBL" id="JABBVZ010000032">
    <property type="protein sequence ID" value="NMP22852.1"/>
    <property type="molecule type" value="Genomic_DNA"/>
</dbReference>
<dbReference type="AlphaFoldDB" id="A0A7Y0L4K8"/>
<dbReference type="Pfam" id="PF01966">
    <property type="entry name" value="HD"/>
    <property type="match status" value="1"/>
</dbReference>
<dbReference type="SUPFAM" id="SSF109604">
    <property type="entry name" value="HD-domain/PDEase-like"/>
    <property type="match status" value="1"/>
</dbReference>
<dbReference type="GO" id="GO:0016787">
    <property type="term" value="F:hydrolase activity"/>
    <property type="evidence" value="ECO:0007669"/>
    <property type="project" value="UniProtKB-KW"/>
</dbReference>
<comment type="caution">
    <text evidence="2">The sequence shown here is derived from an EMBL/GenBank/DDBJ whole genome shotgun (WGS) entry which is preliminary data.</text>
</comment>